<gene>
    <name evidence="1" type="ORF">SAMN04489730_6514</name>
</gene>
<dbReference type="Proteomes" id="UP000182740">
    <property type="component" value="Unassembled WGS sequence"/>
</dbReference>
<protein>
    <submittedName>
        <fullName evidence="1">Uncharacterized protein</fullName>
    </submittedName>
</protein>
<proteinExistence type="predicted"/>
<dbReference type="AlphaFoldDB" id="A0A1K1SSH5"/>
<evidence type="ECO:0000313" key="2">
    <source>
        <dbReference type="Proteomes" id="UP000182740"/>
    </source>
</evidence>
<sequence length="564" mass="59931">MVSPVTHNALLETMLSTLVGADVDIEPARIAFERTRGGFAARFAAAIEVQLAVVAKPEVVIDVAEHPEELAKAELAELVRPAATGFLRSYPTKGELLDELDRIKRRHERRPSWIPTVDRYGRPLPSAGAEEEPSSVSAVVASFPELGAVTVQLPTDDEDRPEVPVLTGGIGELEMVLHAVLGTVGAEGVLGELHLDAAANEALVPDETCWWPRQRTGPVPAAHDPGVASELLATCATLGGVRVVDDSPEVIARALTAAGDWRFSRRWRLDAWDPTSDAGVLVTARAAFAGWAHERGSGLILYASGGAFHAHEGLSGYPGPLHSHLLCVTRSRAGTDAIDAVHRVTLSCPGPDWCHRGGCAETVEPELDALLSPLIEAGQTSGAMTGQDEVAEAYLQLYGATGFAEYADSVLDVVGSTLSGAGWVELERSTWDGGLEDLLLRRAEHCVRVEYDPVTRRVRLGDGKPWLESSLDLLAEDGVLTGTEGAEDVDTGDEAVERWGTDLLTAAQDLLRGAIESVPHQVESTILGLHPHADGDLRGPESMTLATEQVSSLLGRVGLLGSAN</sequence>
<accession>A0A1K1SSH5</accession>
<name>A0A1K1SSH5_9PSEU</name>
<organism evidence="1 2">
    <name type="scientific">Amycolatopsis australiensis</name>
    <dbReference type="NCBI Taxonomy" id="546364"/>
    <lineage>
        <taxon>Bacteria</taxon>
        <taxon>Bacillati</taxon>
        <taxon>Actinomycetota</taxon>
        <taxon>Actinomycetes</taxon>
        <taxon>Pseudonocardiales</taxon>
        <taxon>Pseudonocardiaceae</taxon>
        <taxon>Amycolatopsis</taxon>
    </lineage>
</organism>
<evidence type="ECO:0000313" key="1">
    <source>
        <dbReference type="EMBL" id="SFW86829.1"/>
    </source>
</evidence>
<dbReference type="EMBL" id="FPJG01000006">
    <property type="protein sequence ID" value="SFW86829.1"/>
    <property type="molecule type" value="Genomic_DNA"/>
</dbReference>
<reference evidence="2" key="1">
    <citation type="submission" date="2016-11" db="EMBL/GenBank/DDBJ databases">
        <authorList>
            <person name="Varghese N."/>
            <person name="Submissions S."/>
        </authorList>
    </citation>
    <scope>NUCLEOTIDE SEQUENCE [LARGE SCALE GENOMIC DNA]</scope>
    <source>
        <strain evidence="2">DSM 44671</strain>
    </source>
</reference>
<keyword evidence="2" id="KW-1185">Reference proteome</keyword>